<dbReference type="EMBL" id="HBHW01007379">
    <property type="protein sequence ID" value="CAE0037646.1"/>
    <property type="molecule type" value="Transcribed_RNA"/>
</dbReference>
<keyword evidence="4 5" id="KW-0539">Nucleus</keyword>
<evidence type="ECO:0000256" key="6">
    <source>
        <dbReference type="SAM" id="MobiDB-lite"/>
    </source>
</evidence>
<feature type="compositionally biased region" description="Basic residues" evidence="6">
    <location>
        <begin position="156"/>
        <end position="169"/>
    </location>
</feature>
<proteinExistence type="inferred from homology"/>
<organism evidence="8">
    <name type="scientific">Rhodosorus marinus</name>
    <dbReference type="NCBI Taxonomy" id="101924"/>
    <lineage>
        <taxon>Eukaryota</taxon>
        <taxon>Rhodophyta</taxon>
        <taxon>Stylonematophyceae</taxon>
        <taxon>Stylonematales</taxon>
        <taxon>Stylonemataceae</taxon>
        <taxon>Rhodosorus</taxon>
    </lineage>
</organism>
<evidence type="ECO:0000313" key="7">
    <source>
        <dbReference type="EMBL" id="CAE0037642.1"/>
    </source>
</evidence>
<dbReference type="InterPro" id="IPR007023">
    <property type="entry name" value="Ribosom_reg"/>
</dbReference>
<comment type="function">
    <text evidence="5">Involved in ribosomal large subunit assembly.</text>
</comment>
<evidence type="ECO:0000256" key="5">
    <source>
        <dbReference type="RuleBase" id="RU364132"/>
    </source>
</evidence>
<gene>
    <name evidence="7" type="ORF">RMAR00112_LOCUS5593</name>
    <name evidence="8" type="ORF">RMAR00112_LOCUS5596</name>
    <name evidence="9" type="ORF">RMAR00112_LOCUS5597</name>
    <name evidence="10" type="ORF">RMAR00112_LOCUS5601</name>
</gene>
<sequence length="281" mass="31432">MTSTDAGDAEFGMEFDEGNMCVFDTSTGEDLAPAAQALVHRLFKLERVVDGSLGGMRVVKLPEGVTSIPREKPVPKAPEPTKWEVFAKEKGIQKKKRDRMVWDEESQSFKPRYGYKSKKSLKDVPILEHTPDLADGENPFTKKKREVKDLVEKNEKKRRANEKKSRRKGAVPLPSLVEVEKGPSGKGRIPQKQLVKSAKIAQRSTASVGRFDKRVGSEAPNPQPVAQRRKFDPVSNDGGVKVELKRDLKIAERIFLPKPQPVQEPKGGPPGKKAKKQRKKH</sequence>
<dbReference type="Pfam" id="PF04939">
    <property type="entry name" value="RRS1"/>
    <property type="match status" value="1"/>
</dbReference>
<name>A0A7S2ZEE1_9RHOD</name>
<dbReference type="EMBL" id="HBHW01007375">
    <property type="protein sequence ID" value="CAE0037642.1"/>
    <property type="molecule type" value="Transcribed_RNA"/>
</dbReference>
<evidence type="ECO:0000313" key="8">
    <source>
        <dbReference type="EMBL" id="CAE0037645.1"/>
    </source>
</evidence>
<evidence type="ECO:0000256" key="2">
    <source>
        <dbReference type="ARBA" id="ARBA00010077"/>
    </source>
</evidence>
<feature type="region of interest" description="Disordered" evidence="6">
    <location>
        <begin position="253"/>
        <end position="281"/>
    </location>
</feature>
<comment type="similarity">
    <text evidence="2 5">Belongs to the RRS1 family.</text>
</comment>
<evidence type="ECO:0000313" key="9">
    <source>
        <dbReference type="EMBL" id="CAE0037646.1"/>
    </source>
</evidence>
<feature type="region of interest" description="Disordered" evidence="6">
    <location>
        <begin position="126"/>
        <end position="241"/>
    </location>
</feature>
<keyword evidence="3 5" id="KW-0690">Ribosome biogenesis</keyword>
<dbReference type="GO" id="GO:0005634">
    <property type="term" value="C:nucleus"/>
    <property type="evidence" value="ECO:0007669"/>
    <property type="project" value="UniProtKB-SubCell"/>
</dbReference>
<dbReference type="EMBL" id="HBHW01007383">
    <property type="protein sequence ID" value="CAE0037650.1"/>
    <property type="molecule type" value="Transcribed_RNA"/>
</dbReference>
<feature type="compositionally biased region" description="Basic residues" evidence="6">
    <location>
        <begin position="272"/>
        <end position="281"/>
    </location>
</feature>
<evidence type="ECO:0000256" key="4">
    <source>
        <dbReference type="ARBA" id="ARBA00023242"/>
    </source>
</evidence>
<feature type="compositionally biased region" description="Basic and acidic residues" evidence="6">
    <location>
        <begin position="146"/>
        <end position="155"/>
    </location>
</feature>
<protein>
    <recommendedName>
        <fullName evidence="5">Ribosome biogenesis regulatory protein</fullName>
    </recommendedName>
</protein>
<evidence type="ECO:0000256" key="1">
    <source>
        <dbReference type="ARBA" id="ARBA00004123"/>
    </source>
</evidence>
<dbReference type="GO" id="GO:0042254">
    <property type="term" value="P:ribosome biogenesis"/>
    <property type="evidence" value="ECO:0007669"/>
    <property type="project" value="UniProtKB-KW"/>
</dbReference>
<evidence type="ECO:0000313" key="10">
    <source>
        <dbReference type="EMBL" id="CAE0037650.1"/>
    </source>
</evidence>
<dbReference type="AlphaFoldDB" id="A0A7S2ZEE1"/>
<accession>A0A7S2ZEE1</accession>
<dbReference type="EMBL" id="HBHW01007378">
    <property type="protein sequence ID" value="CAE0037645.1"/>
    <property type="molecule type" value="Transcribed_RNA"/>
</dbReference>
<comment type="subcellular location">
    <subcellularLocation>
        <location evidence="1 5">Nucleus</location>
    </subcellularLocation>
</comment>
<evidence type="ECO:0000256" key="3">
    <source>
        <dbReference type="ARBA" id="ARBA00022517"/>
    </source>
</evidence>
<reference evidence="8" key="1">
    <citation type="submission" date="2021-01" db="EMBL/GenBank/DDBJ databases">
        <authorList>
            <person name="Corre E."/>
            <person name="Pelletier E."/>
            <person name="Niang G."/>
            <person name="Scheremetjew M."/>
            <person name="Finn R."/>
            <person name="Kale V."/>
            <person name="Holt S."/>
            <person name="Cochrane G."/>
            <person name="Meng A."/>
            <person name="Brown T."/>
            <person name="Cohen L."/>
        </authorList>
    </citation>
    <scope>NUCLEOTIDE SEQUENCE</scope>
    <source>
        <strain evidence="8">CCMP 769</strain>
    </source>
</reference>